<dbReference type="OrthoDB" id="10055769at2759"/>
<reference evidence="4 5" key="1">
    <citation type="journal article" date="2020" name="ISME J.">
        <title>Uncovering the hidden diversity of litter-decomposition mechanisms in mushroom-forming fungi.</title>
        <authorList>
            <person name="Floudas D."/>
            <person name="Bentzer J."/>
            <person name="Ahren D."/>
            <person name="Johansson T."/>
            <person name="Persson P."/>
            <person name="Tunlid A."/>
        </authorList>
    </citation>
    <scope>NUCLEOTIDE SEQUENCE [LARGE SCALE GENOMIC DNA]</scope>
    <source>
        <strain evidence="4 5">CBS 175.51</strain>
    </source>
</reference>
<dbReference type="PANTHER" id="PTHR23079">
    <property type="entry name" value="RNA-DEPENDENT RNA POLYMERASE"/>
    <property type="match status" value="1"/>
</dbReference>
<dbReference type="EC" id="2.7.7.48" evidence="1"/>
<keyword evidence="1" id="KW-0548">Nucleotidyltransferase</keyword>
<evidence type="ECO:0000313" key="4">
    <source>
        <dbReference type="EMBL" id="KAF5333521.1"/>
    </source>
</evidence>
<evidence type="ECO:0000313" key="5">
    <source>
        <dbReference type="Proteomes" id="UP000541558"/>
    </source>
</evidence>
<gene>
    <name evidence="4" type="ORF">D9611_002461</name>
</gene>
<feature type="region of interest" description="Disordered" evidence="2">
    <location>
        <begin position="1"/>
        <end position="124"/>
    </location>
</feature>
<keyword evidence="5" id="KW-1185">Reference proteome</keyword>
<comment type="caution">
    <text evidence="4">The sequence shown here is derived from an EMBL/GenBank/DDBJ whole genome shotgun (WGS) entry which is preliminary data.</text>
</comment>
<keyword evidence="1" id="KW-0808">Transferase</keyword>
<organism evidence="4 5">
    <name type="scientific">Ephemerocybe angulata</name>
    <dbReference type="NCBI Taxonomy" id="980116"/>
    <lineage>
        <taxon>Eukaryota</taxon>
        <taxon>Fungi</taxon>
        <taxon>Dikarya</taxon>
        <taxon>Basidiomycota</taxon>
        <taxon>Agaricomycotina</taxon>
        <taxon>Agaricomycetes</taxon>
        <taxon>Agaricomycetidae</taxon>
        <taxon>Agaricales</taxon>
        <taxon>Agaricineae</taxon>
        <taxon>Psathyrellaceae</taxon>
        <taxon>Ephemerocybe</taxon>
    </lineage>
</organism>
<feature type="compositionally biased region" description="Polar residues" evidence="2">
    <location>
        <begin position="1031"/>
        <end position="1041"/>
    </location>
</feature>
<dbReference type="InterPro" id="IPR057596">
    <property type="entry name" value="RDRP_core"/>
</dbReference>
<feature type="domain" description="RDRP core" evidence="3">
    <location>
        <begin position="294"/>
        <end position="922"/>
    </location>
</feature>
<dbReference type="Pfam" id="PF05183">
    <property type="entry name" value="RdRP"/>
    <property type="match status" value="1"/>
</dbReference>
<dbReference type="InterPro" id="IPR007855">
    <property type="entry name" value="RDRP"/>
</dbReference>
<evidence type="ECO:0000259" key="3">
    <source>
        <dbReference type="Pfam" id="PF05183"/>
    </source>
</evidence>
<protein>
    <recommendedName>
        <fullName evidence="1">RNA-dependent RNA polymerase</fullName>
        <ecNumber evidence="1">2.7.7.48</ecNumber>
    </recommendedName>
</protein>
<dbReference type="GO" id="GO:0003723">
    <property type="term" value="F:RNA binding"/>
    <property type="evidence" value="ECO:0007669"/>
    <property type="project" value="UniProtKB-KW"/>
</dbReference>
<keyword evidence="1" id="KW-0696">RNA-directed RNA polymerase</keyword>
<dbReference type="PANTHER" id="PTHR23079:SF14">
    <property type="entry name" value="RNA-DEPENDENT RNA POLYMERASE"/>
    <property type="match status" value="1"/>
</dbReference>
<name>A0A8H5FE69_9AGAR</name>
<evidence type="ECO:0000256" key="2">
    <source>
        <dbReference type="SAM" id="MobiDB-lite"/>
    </source>
</evidence>
<proteinExistence type="inferred from homology"/>
<dbReference type="GO" id="GO:0003968">
    <property type="term" value="F:RNA-directed RNA polymerase activity"/>
    <property type="evidence" value="ECO:0007669"/>
    <property type="project" value="UniProtKB-KW"/>
</dbReference>
<feature type="region of interest" description="Disordered" evidence="2">
    <location>
        <begin position="1029"/>
        <end position="1054"/>
    </location>
</feature>
<feature type="compositionally biased region" description="Low complexity" evidence="2">
    <location>
        <begin position="79"/>
        <end position="95"/>
    </location>
</feature>
<keyword evidence="1" id="KW-0694">RNA-binding</keyword>
<accession>A0A8H5FE69</accession>
<feature type="region of interest" description="Disordered" evidence="2">
    <location>
        <begin position="592"/>
        <end position="617"/>
    </location>
</feature>
<dbReference type="Proteomes" id="UP000541558">
    <property type="component" value="Unassembled WGS sequence"/>
</dbReference>
<sequence length="1157" mass="128747">MAEGSKHVQQLPVDDNSDLQNFNQDEGLVLSQASSDGYGGDECEELIRGYATQPSTQQVDTGSRSTDTSFEAGPPRTQSSSGSKPGEGSSSSMGSVLGKRKATEDVASKPAPPKKPLPPFQHRTSIEDAPVTFKSYDIPIDKNQPVVNSCPWMSLGLLSKIPYGAQFELMRVVNSIDNLSWSSVDILGLVGPLQNGKTNAEAVARVYQIVKDCIASSSSTTSLDDGVKLTLLSEKEIKARNPWLELDREVEAISRDPHGAMGYEPNGLPSAWYGGKVQFRGILHLSKPGEFSLKIEKPTLGPSCEISRRFGSMSLFRIKLAKSAKNNPQKAYEYLCRPFVICGSVFRAFYAKDDTAFLIKTNEVWNGNGTIGFRSNSSRSMSFMGFIEWFNSLSGNNKQPMAKWASRFTLGLSTSIPGFLLPPNGIRFQDDIFNSAGENMTDGAGSVNRWLALRLRQLDESKSPTAIQVRIAGCKGLLVQDPRDYSEEPIVRLTPSQRKINYDTHADSDPAKRSIAILRTSHVKTPCRLSVEVIINLAENGVPKDAFEKILEASLELVIPLFLEWESELALPRIWQALEKFGGVLSARRAREQPGTARARGLSERETDEAEVDDSDGDLVEDLPFEQRSTPWSPDPFSGCPSSLEETVMQLLDAGFTPKDCPVLRDKLKFIVKGYVKRETQGYRVTVPMSATAFIVPDINGALEEGEIFFKSSARNLQQPDGTTTDVLIGDVLLGRNPCKLPTDVRKWKAVDKPELHGLVDVLVFSTKGKKRAADWLAGGDYDGDKAMVIWQPELVEPFNNASDDLAEQPPGVADAFERQIEQVTDFLERTKNKPEVEVIHGVQYYLLGAIRIRSLVGQYSNCHDVANYKLGYADATTRRLAFMFCLTLDAAKSGMAVRKEISDKDNKEFGQRSPAWKEWKEAVNDEPKVNTRNLAHPRRKKGIGRFIMDELEILAKAKGGEWLTRIHEVFESENNVEDKDLSAPYREIVSKLNSPGGAFYKADLDLIRRHVHEEYAKDIRRRQEEGRAMSAQNLLYSPTKRSPKKAGGSTSFTDRPIEERQDILRAASRRFAESPDPALLHMPADLAARVKASYAYVYDCEYRKVSPTRVNWSRLGFPFDVAFRELCDIKAKALGNHKTVCSQFYDHVLVKPPKII</sequence>
<comment type="catalytic activity">
    <reaction evidence="1">
        <text>RNA(n) + a ribonucleoside 5'-triphosphate = RNA(n+1) + diphosphate</text>
        <dbReference type="Rhea" id="RHEA:21248"/>
        <dbReference type="Rhea" id="RHEA-COMP:14527"/>
        <dbReference type="Rhea" id="RHEA-COMP:17342"/>
        <dbReference type="ChEBI" id="CHEBI:33019"/>
        <dbReference type="ChEBI" id="CHEBI:61557"/>
        <dbReference type="ChEBI" id="CHEBI:140395"/>
        <dbReference type="EC" id="2.7.7.48"/>
    </reaction>
</comment>
<comment type="similarity">
    <text evidence="1">Belongs to the RdRP family.</text>
</comment>
<dbReference type="AlphaFoldDB" id="A0A8H5FE69"/>
<feature type="compositionally biased region" description="Polar residues" evidence="2">
    <location>
        <begin position="52"/>
        <end position="69"/>
    </location>
</feature>
<dbReference type="GO" id="GO:0030422">
    <property type="term" value="P:siRNA processing"/>
    <property type="evidence" value="ECO:0007669"/>
    <property type="project" value="TreeGrafter"/>
</dbReference>
<dbReference type="GO" id="GO:0031380">
    <property type="term" value="C:nuclear RNA-directed RNA polymerase complex"/>
    <property type="evidence" value="ECO:0007669"/>
    <property type="project" value="TreeGrafter"/>
</dbReference>
<feature type="compositionally biased region" description="Acidic residues" evidence="2">
    <location>
        <begin position="606"/>
        <end position="617"/>
    </location>
</feature>
<evidence type="ECO:0000256" key="1">
    <source>
        <dbReference type="RuleBase" id="RU363098"/>
    </source>
</evidence>
<feature type="compositionally biased region" description="Pro residues" evidence="2">
    <location>
        <begin position="110"/>
        <end position="119"/>
    </location>
</feature>
<dbReference type="EMBL" id="JAACJK010000109">
    <property type="protein sequence ID" value="KAF5333521.1"/>
    <property type="molecule type" value="Genomic_DNA"/>
</dbReference>